<dbReference type="SUPFAM" id="SSF47831">
    <property type="entry name" value="Enzyme I of the PEP:sugar phosphotransferase system HPr-binding (sub)domain"/>
    <property type="match status" value="1"/>
</dbReference>
<evidence type="ECO:0000256" key="6">
    <source>
        <dbReference type="ARBA" id="ARBA00022448"/>
    </source>
</evidence>
<dbReference type="InterPro" id="IPR036618">
    <property type="entry name" value="PtsI_HPr-bd_sf"/>
</dbReference>
<accession>A0ABS1CNE5</accession>
<dbReference type="InterPro" id="IPR000121">
    <property type="entry name" value="PEP_util_C"/>
</dbReference>
<evidence type="ECO:0000256" key="8">
    <source>
        <dbReference type="ARBA" id="ARBA00022597"/>
    </source>
</evidence>
<comment type="subcellular location">
    <subcellularLocation>
        <location evidence="3">Cytoplasm</location>
    </subcellularLocation>
</comment>
<dbReference type="Pfam" id="PF02896">
    <property type="entry name" value="PEP-utilizers_C"/>
    <property type="match status" value="1"/>
</dbReference>
<dbReference type="Gene3D" id="3.30.450.40">
    <property type="match status" value="1"/>
</dbReference>
<dbReference type="SUPFAM" id="SSF55781">
    <property type="entry name" value="GAF domain-like"/>
    <property type="match status" value="1"/>
</dbReference>
<dbReference type="Gene3D" id="1.10.274.10">
    <property type="entry name" value="PtsI, HPr-binding domain"/>
    <property type="match status" value="1"/>
</dbReference>
<dbReference type="NCBIfam" id="TIGR01417">
    <property type="entry name" value="PTS_I_fam"/>
    <property type="match status" value="1"/>
</dbReference>
<evidence type="ECO:0000256" key="13">
    <source>
        <dbReference type="ARBA" id="ARBA00022842"/>
    </source>
</evidence>
<dbReference type="InterPro" id="IPR006318">
    <property type="entry name" value="PTS_EI-like"/>
</dbReference>
<comment type="similarity">
    <text evidence="4">Belongs to the PEP-utilizing enzyme family.</text>
</comment>
<dbReference type="SUPFAM" id="SSF52009">
    <property type="entry name" value="Phosphohistidine domain"/>
    <property type="match status" value="1"/>
</dbReference>
<evidence type="ECO:0000313" key="15">
    <source>
        <dbReference type="EMBL" id="MBK1633024.1"/>
    </source>
</evidence>
<dbReference type="InterPro" id="IPR050499">
    <property type="entry name" value="PEP-utilizing_PTS_enzyme"/>
</dbReference>
<evidence type="ECO:0000256" key="2">
    <source>
        <dbReference type="ARBA" id="ARBA00001946"/>
    </source>
</evidence>
<comment type="cofactor">
    <cofactor evidence="2">
        <name>Mg(2+)</name>
        <dbReference type="ChEBI" id="CHEBI:18420"/>
    </cofactor>
</comment>
<keyword evidence="6" id="KW-0813">Transport</keyword>
<comment type="caution">
    <text evidence="15">The sequence shown here is derived from an EMBL/GenBank/DDBJ whole genome shotgun (WGS) entry which is preliminary data.</text>
</comment>
<keyword evidence="9" id="KW-0808">Transferase</keyword>
<dbReference type="InterPro" id="IPR036637">
    <property type="entry name" value="Phosphohistidine_dom_sf"/>
</dbReference>
<dbReference type="PANTHER" id="PTHR46244">
    <property type="entry name" value="PHOSPHOENOLPYRUVATE-PROTEIN PHOSPHOTRANSFERASE"/>
    <property type="match status" value="1"/>
</dbReference>
<sequence length="753" mass="81417">MLATLRRIIDAVDRAPALDAALAVVVREVKQAIGADVCSVYLTDANRREHVLMATDGLPPDSVGRVRISLHRGLIGRAAERADIVNLDDAHTHACYLAITDSGEEPFHGFLGVPIIQHRRVLGVLVLRRRMARRFEDDEVTFVVTLAVQLAAAIALARGSGELARLQQPGLPSHFLEGIAAAPGVGMGTGFVVYAPADLDAVPDKPAADPEAEVRDFRGAVAGVAEDIARLAERMGGTLRDEDQALFDAWRLMLESESFVADTIQRIRAGSWAQGALRATVADLLAEFDRVDDPYLRERGADVRDLGRQVLLRLQHGAAPQADYPAQTVLVGDEVSAMEIAAVPRASLAGIVSRRGSASSHVAILARGMGVPAAVGVLELPVSRLEGCSMIVDGYRGRVYVEPSPTVAAEYRRLAAEERAFSAELEALRGLPSETTDGFALPLYLNTGLVVEQRPLGIDESAGVGLYRTELPFMVRDRFPGEETQRRHYRQVLATFAPRPVTIRTLDVGGDKPLPYFPVHESNPFLGWRGIRITRDHPEIFMTQVRAMLRAAVGLDNLQILLPMITSVDELDDALDSIQRACDELQEEGHAVRLPPVGVMIEVPAAVYQADVLARRVSFLSVGTNDLTQYLLAVDRNNARVAALYDELHPAVLRALTQVTDAARAHGREVTVCGELAGDPRATPLLLGLGVHSLSMGAGSLLRVKGVVRSISRTRARELLGRALLCERGACVRALLMDALEEIGLGGLVRPGR</sequence>
<dbReference type="Gene3D" id="3.20.20.60">
    <property type="entry name" value="Phosphoenolpyruvate-binding domains"/>
    <property type="match status" value="1"/>
</dbReference>
<dbReference type="Pfam" id="PF00391">
    <property type="entry name" value="PEP-utilizers"/>
    <property type="match status" value="1"/>
</dbReference>
<evidence type="ECO:0000256" key="11">
    <source>
        <dbReference type="ARBA" id="ARBA00022723"/>
    </source>
</evidence>
<evidence type="ECO:0000259" key="14">
    <source>
        <dbReference type="SMART" id="SM00065"/>
    </source>
</evidence>
<dbReference type="PRINTS" id="PR01736">
    <property type="entry name" value="PHPHTRNFRASE"/>
</dbReference>
<dbReference type="InterPro" id="IPR023151">
    <property type="entry name" value="PEP_util_CS"/>
</dbReference>
<dbReference type="EMBL" id="NRRV01000065">
    <property type="protein sequence ID" value="MBK1633024.1"/>
    <property type="molecule type" value="Genomic_DNA"/>
</dbReference>
<dbReference type="InterPro" id="IPR015813">
    <property type="entry name" value="Pyrv/PenolPyrv_kinase-like_dom"/>
</dbReference>
<dbReference type="SUPFAM" id="SSF51621">
    <property type="entry name" value="Phosphoenolpyruvate/pyruvate domain"/>
    <property type="match status" value="1"/>
</dbReference>
<keyword evidence="16" id="KW-1185">Reference proteome</keyword>
<evidence type="ECO:0000256" key="1">
    <source>
        <dbReference type="ARBA" id="ARBA00000683"/>
    </source>
</evidence>
<dbReference type="Gene3D" id="3.50.30.10">
    <property type="entry name" value="Phosphohistidine domain"/>
    <property type="match status" value="1"/>
</dbReference>
<dbReference type="NCBIfam" id="NF008283">
    <property type="entry name" value="PRK11061.1"/>
    <property type="match status" value="1"/>
</dbReference>
<evidence type="ECO:0000256" key="3">
    <source>
        <dbReference type="ARBA" id="ARBA00004496"/>
    </source>
</evidence>
<evidence type="ECO:0000256" key="7">
    <source>
        <dbReference type="ARBA" id="ARBA00022490"/>
    </source>
</evidence>
<dbReference type="Pfam" id="PF05524">
    <property type="entry name" value="PEP-utilisers_N"/>
    <property type="match status" value="1"/>
</dbReference>
<keyword evidence="10" id="KW-0598">Phosphotransferase system</keyword>
<dbReference type="EC" id="2.7.3.9" evidence="5"/>
<evidence type="ECO:0000256" key="10">
    <source>
        <dbReference type="ARBA" id="ARBA00022683"/>
    </source>
</evidence>
<evidence type="ECO:0000256" key="12">
    <source>
        <dbReference type="ARBA" id="ARBA00022777"/>
    </source>
</evidence>
<protein>
    <recommendedName>
        <fullName evidence="5">phosphoenolpyruvate--protein phosphotransferase</fullName>
        <ecNumber evidence="5">2.7.3.9</ecNumber>
    </recommendedName>
</protein>
<keyword evidence="11" id="KW-0479">Metal-binding</keyword>
<dbReference type="InterPro" id="IPR008279">
    <property type="entry name" value="PEP-util_enz_mobile_dom"/>
</dbReference>
<dbReference type="PANTHER" id="PTHR46244:SF1">
    <property type="entry name" value="PHOSPHOENOLPYRUVATE-DEPENDENT PHOSPHOTRANSFERASE SYSTEM"/>
    <property type="match status" value="1"/>
</dbReference>
<keyword evidence="13" id="KW-0460">Magnesium</keyword>
<dbReference type="InterPro" id="IPR008731">
    <property type="entry name" value="PTS_EIN"/>
</dbReference>
<reference evidence="15 16" key="1">
    <citation type="journal article" date="2020" name="Microorganisms">
        <title>Osmotic Adaptation and Compatible Solute Biosynthesis of Phototrophic Bacteria as Revealed from Genome Analyses.</title>
        <authorList>
            <person name="Imhoff J.F."/>
            <person name="Rahn T."/>
            <person name="Kunzel S."/>
            <person name="Keller A."/>
            <person name="Neulinger S.C."/>
        </authorList>
    </citation>
    <scope>NUCLEOTIDE SEQUENCE [LARGE SCALE GENOMIC DNA]</scope>
    <source>
        <strain evidence="15 16">DSM 6210</strain>
    </source>
</reference>
<evidence type="ECO:0000313" key="16">
    <source>
        <dbReference type="Proteomes" id="UP000748752"/>
    </source>
</evidence>
<dbReference type="Proteomes" id="UP000748752">
    <property type="component" value="Unassembled WGS sequence"/>
</dbReference>
<dbReference type="InterPro" id="IPR040442">
    <property type="entry name" value="Pyrv_kinase-like_dom_sf"/>
</dbReference>
<comment type="catalytic activity">
    <reaction evidence="1">
        <text>L-histidyl-[protein] + phosphoenolpyruvate = N(pros)-phospho-L-histidyl-[protein] + pyruvate</text>
        <dbReference type="Rhea" id="RHEA:23880"/>
        <dbReference type="Rhea" id="RHEA-COMP:9745"/>
        <dbReference type="Rhea" id="RHEA-COMP:9746"/>
        <dbReference type="ChEBI" id="CHEBI:15361"/>
        <dbReference type="ChEBI" id="CHEBI:29979"/>
        <dbReference type="ChEBI" id="CHEBI:58702"/>
        <dbReference type="ChEBI" id="CHEBI:64837"/>
        <dbReference type="EC" id="2.7.3.9"/>
    </reaction>
</comment>
<keyword evidence="7" id="KW-0963">Cytoplasm</keyword>
<dbReference type="SMART" id="SM00065">
    <property type="entry name" value="GAF"/>
    <property type="match status" value="1"/>
</dbReference>
<evidence type="ECO:0000256" key="4">
    <source>
        <dbReference type="ARBA" id="ARBA00007837"/>
    </source>
</evidence>
<keyword evidence="12" id="KW-0418">Kinase</keyword>
<feature type="domain" description="GAF" evidence="14">
    <location>
        <begin position="17"/>
        <end position="164"/>
    </location>
</feature>
<dbReference type="PROSITE" id="PS00742">
    <property type="entry name" value="PEP_ENZYMES_2"/>
    <property type="match status" value="1"/>
</dbReference>
<organism evidence="15 16">
    <name type="scientific">Thiohalocapsa halophila</name>
    <dbReference type="NCBI Taxonomy" id="69359"/>
    <lineage>
        <taxon>Bacteria</taxon>
        <taxon>Pseudomonadati</taxon>
        <taxon>Pseudomonadota</taxon>
        <taxon>Gammaproteobacteria</taxon>
        <taxon>Chromatiales</taxon>
        <taxon>Chromatiaceae</taxon>
        <taxon>Thiohalocapsa</taxon>
    </lineage>
</organism>
<dbReference type="InterPro" id="IPR029016">
    <property type="entry name" value="GAF-like_dom_sf"/>
</dbReference>
<evidence type="ECO:0000256" key="5">
    <source>
        <dbReference type="ARBA" id="ARBA00012232"/>
    </source>
</evidence>
<gene>
    <name evidence="15" type="ORF">CKO31_20160</name>
</gene>
<evidence type="ECO:0000256" key="9">
    <source>
        <dbReference type="ARBA" id="ARBA00022679"/>
    </source>
</evidence>
<dbReference type="RefSeq" id="WP_200240962.1">
    <property type="nucleotide sequence ID" value="NZ_NRRV01000065.1"/>
</dbReference>
<dbReference type="Pfam" id="PF01590">
    <property type="entry name" value="GAF"/>
    <property type="match status" value="1"/>
</dbReference>
<dbReference type="InterPro" id="IPR003018">
    <property type="entry name" value="GAF"/>
</dbReference>
<keyword evidence="8" id="KW-0762">Sugar transport</keyword>
<name>A0ABS1CNE5_9GAMM</name>
<proteinExistence type="inferred from homology"/>